<feature type="compositionally biased region" description="Basic and acidic residues" evidence="3">
    <location>
        <begin position="1434"/>
        <end position="1443"/>
    </location>
</feature>
<dbReference type="HOGENOM" id="CLU_262599_0_0_1"/>
<keyword evidence="5" id="KW-1185">Reference proteome</keyword>
<sequence>MIRNIQCSNPIQNQIEMDYYQKNDLVLPIQHDIQEITYDPNDQILSQYRDYIKNSDVDFKLGLLQSGIQKLGWVIQNIQAQKSKANLNSIFVQAVTLLNNQALKYMNNGEVQNSMLILEKCLTWTNHEGSDPLMRIITLSNIGVCYRKKGKLSKSLDMFNEALKIMFEHDVKSYLSNVYLNLAIIHSQIGAHIKSIEFARKALAESQFELIGIIKPIQNNELQSKYENSKYDDYLIETEQITEQQSQRESKVINLILCYKTLANEEEHFQNFEEALHNYEKAVDVAQQNLGSQNQLTLSCIQEFSQFSQRYSKIQVFQTKKQQQTKQKFPSSPFKVRNLAAYSSQNIARPKLNTNKLQLEKKLHLSPNKSTTIQIQINSLSKNSILDNQISMKNSSSFLKNNTQISSITSPSSKLYTQSSKFNVQSSPNSVSFYKNTSSAQRPEQSFMRRSSKSICKTQVSAPSDKSELALDYLGISQIISKKHENKDFDSQITSPSARSYRSQREQDSLNINQSTRTRLLSLENRPSSTKNSIETNRNKNQLSHTARNSPSNRSKAQSIFKTINSPYFTNLQEIKSLSSKNFFSKLQISPNQYKLQSKNRKNNYLQNHQLDLKDNVLDTLKVQFQDAFLKMKKIEQQLKCHILQNNQPQNLNIQQKKTFNLAYNANKDQNLFLKNRRLRPQSMHIGINRSLNATPSRINQKTVINFEGIQDAPLNIQEVLNNCDTNNSQYLYSLHSSNYDIKLLLELNNTTLKDFSQQQNHNQGDLKFYLNYNTMIIQALFQMNLNQYQHTIDASDNQFLKIEPTQLQNLLIRICNKISENLFIDQHKNYLVYQNQNCDQCQVLISYKDQNIILISKTPFSSIIFLQQKSDLSNYSQQQDVQATEQTNSQKNIYPIQNQVNQINSLQQQITVKSQQKTNENDIGEEIYVDDFDLENSFEEISSLSQQVPSKQQQQHKTDKQNQSDNNFSQRNLKGQIKDKITLSQDISQNLSPRQLQTQKIPVSQKETQNAQNQQKYFKNNTNAQSSSKKIQLDTNTKQNSKMNNEQKQNQEKNENKLQQKKIEMDIKSIYEKVNHVKRIEILPSSDNSNNANTISNLSPKNTQNKFSSILSEQLNAFNEDLNKNTFDEGQSLKKSQRFYRSRSSYTKKGTLESQFFKTSANQELSPINKQQKGFKGEMQNENQQFKQNFKNPPQFLTRQEKIAGLKIWKAYEKMKYKKVINWANQKQKMGRFLIEFFKKKFFQQLVQNLNKHKEAAVVIQKFYRQKINYDQQQMGNSQQDNNYEIYQKFTILNFDCNSTTNKNLKIDQDRVVKIQQQFKAYLLRKSLSYKNQINVKNNQKNTQRNKDEKDNQQNNFLKNLATIIKIQRIFKKNQAKKQKDLSLKNSNNQQIKSLNNNNNNLGQNEGKLTDFFKNLTVIIKIQRVFRKRQAKKQQELKKNKDQIIPLSQGANKQAQKGDQKIDFFKELSLIIKIQRLFRKRQARKHKIEMNDKNKTQEQQQTNGITNKKSQKGDQKIDFFKDLCLIIKIQRHFRKRQARKLKIEMNDKNKTQEHQQTNGITNKKDQKGDQKINFFKELSLIIKIQRLFRKRQARKHKIEINDKNKTQEQQQTNGITNKKSQKGDQKIDFFKDLCLIIKIQRNFRKRQARKLKIEMNDKNKTQQQKQKNGINNKKSQKGFSEKDKLENIKLK</sequence>
<feature type="coiled-coil region" evidence="2">
    <location>
        <begin position="262"/>
        <end position="289"/>
    </location>
</feature>
<dbReference type="PROSITE" id="PS50005">
    <property type="entry name" value="TPR"/>
    <property type="match status" value="1"/>
</dbReference>
<feature type="compositionally biased region" description="Basic and acidic residues" evidence="3">
    <location>
        <begin position="1680"/>
        <end position="1692"/>
    </location>
</feature>
<evidence type="ECO:0000256" key="2">
    <source>
        <dbReference type="SAM" id="Coils"/>
    </source>
</evidence>
<feature type="region of interest" description="Disordered" evidence="3">
    <location>
        <begin position="1434"/>
        <end position="1459"/>
    </location>
</feature>
<feature type="compositionally biased region" description="Low complexity" evidence="3">
    <location>
        <begin position="1386"/>
        <end position="1407"/>
    </location>
</feature>
<organism evidence="4 5">
    <name type="scientific">Tetrahymena thermophila (strain SB210)</name>
    <dbReference type="NCBI Taxonomy" id="312017"/>
    <lineage>
        <taxon>Eukaryota</taxon>
        <taxon>Sar</taxon>
        <taxon>Alveolata</taxon>
        <taxon>Ciliophora</taxon>
        <taxon>Intramacronucleata</taxon>
        <taxon>Oligohymenophorea</taxon>
        <taxon>Hymenostomatida</taxon>
        <taxon>Tetrahymenina</taxon>
        <taxon>Tetrahymenidae</taxon>
        <taxon>Tetrahymena</taxon>
    </lineage>
</organism>
<keyword evidence="1" id="KW-0802">TPR repeat</keyword>
<gene>
    <name evidence="4" type="ORF">TTHERM_00354900</name>
</gene>
<evidence type="ECO:0000313" key="5">
    <source>
        <dbReference type="Proteomes" id="UP000009168"/>
    </source>
</evidence>
<keyword evidence="2" id="KW-0175">Coiled coil</keyword>
<dbReference type="RefSeq" id="XP_001010388.2">
    <property type="nucleotide sequence ID" value="XM_001010388.2"/>
</dbReference>
<dbReference type="GeneID" id="7845890"/>
<feature type="region of interest" description="Disordered" evidence="3">
    <location>
        <begin position="1653"/>
        <end position="1692"/>
    </location>
</feature>
<dbReference type="SUPFAM" id="SSF48452">
    <property type="entry name" value="TPR-like"/>
    <property type="match status" value="1"/>
</dbReference>
<dbReference type="InParanoid" id="Q22Y81"/>
<dbReference type="InterPro" id="IPR011990">
    <property type="entry name" value="TPR-like_helical_dom_sf"/>
</dbReference>
<feature type="compositionally biased region" description="Polar residues" evidence="3">
    <location>
        <begin position="509"/>
        <end position="557"/>
    </location>
</feature>
<feature type="compositionally biased region" description="Polar residues" evidence="3">
    <location>
        <begin position="1608"/>
        <end position="1619"/>
    </location>
</feature>
<protein>
    <submittedName>
        <fullName evidence="4">Tetratricopeptide repeat protein</fullName>
    </submittedName>
</protein>
<accession>Q22Y81</accession>
<feature type="region of interest" description="Disordered" evidence="3">
    <location>
        <begin position="989"/>
        <end position="1058"/>
    </location>
</feature>
<evidence type="ECO:0000313" key="4">
    <source>
        <dbReference type="EMBL" id="EAR90143.2"/>
    </source>
</evidence>
<name>Q22Y81_TETTS</name>
<dbReference type="eggNOG" id="ENOG502QVG9">
    <property type="taxonomic scope" value="Eukaryota"/>
</dbReference>
<dbReference type="Pfam" id="PF13424">
    <property type="entry name" value="TPR_12"/>
    <property type="match status" value="1"/>
</dbReference>
<feature type="compositionally biased region" description="Low complexity" evidence="3">
    <location>
        <begin position="1662"/>
        <end position="1674"/>
    </location>
</feature>
<reference evidence="5" key="1">
    <citation type="journal article" date="2006" name="PLoS Biol.">
        <title>Macronuclear genome sequence of the ciliate Tetrahymena thermophila, a model eukaryote.</title>
        <authorList>
            <person name="Eisen J.A."/>
            <person name="Coyne R.S."/>
            <person name="Wu M."/>
            <person name="Wu D."/>
            <person name="Thiagarajan M."/>
            <person name="Wortman J.R."/>
            <person name="Badger J.H."/>
            <person name="Ren Q."/>
            <person name="Amedeo P."/>
            <person name="Jones K.M."/>
            <person name="Tallon L.J."/>
            <person name="Delcher A.L."/>
            <person name="Salzberg S.L."/>
            <person name="Silva J.C."/>
            <person name="Haas B.J."/>
            <person name="Majoros W.H."/>
            <person name="Farzad M."/>
            <person name="Carlton J.M."/>
            <person name="Smith R.K. Jr."/>
            <person name="Garg J."/>
            <person name="Pearlman R.E."/>
            <person name="Karrer K.M."/>
            <person name="Sun L."/>
            <person name="Manning G."/>
            <person name="Elde N.C."/>
            <person name="Turkewitz A.P."/>
            <person name="Asai D.J."/>
            <person name="Wilkes D.E."/>
            <person name="Wang Y."/>
            <person name="Cai H."/>
            <person name="Collins K."/>
            <person name="Stewart B.A."/>
            <person name="Lee S.R."/>
            <person name="Wilamowska K."/>
            <person name="Weinberg Z."/>
            <person name="Ruzzo W.L."/>
            <person name="Wloga D."/>
            <person name="Gaertig J."/>
            <person name="Frankel J."/>
            <person name="Tsao C.-C."/>
            <person name="Gorovsky M.A."/>
            <person name="Keeling P.J."/>
            <person name="Waller R.F."/>
            <person name="Patron N.J."/>
            <person name="Cherry J.M."/>
            <person name="Stover N.A."/>
            <person name="Krieger C.J."/>
            <person name="del Toro C."/>
            <person name="Ryder H.F."/>
            <person name="Williamson S.C."/>
            <person name="Barbeau R.A."/>
            <person name="Hamilton E.P."/>
            <person name="Orias E."/>
        </authorList>
    </citation>
    <scope>NUCLEOTIDE SEQUENCE [LARGE SCALE GENOMIC DNA]</scope>
    <source>
        <strain evidence="5">SB210</strain>
    </source>
</reference>
<evidence type="ECO:0000256" key="3">
    <source>
        <dbReference type="SAM" id="MobiDB-lite"/>
    </source>
</evidence>
<dbReference type="SMART" id="SM00028">
    <property type="entry name" value="TPR"/>
    <property type="match status" value="4"/>
</dbReference>
<feature type="region of interest" description="Disordered" evidence="3">
    <location>
        <begin position="943"/>
        <end position="973"/>
    </location>
</feature>
<dbReference type="Proteomes" id="UP000009168">
    <property type="component" value="Unassembled WGS sequence"/>
</dbReference>
<evidence type="ECO:0000256" key="1">
    <source>
        <dbReference type="PROSITE-ProRule" id="PRU00339"/>
    </source>
</evidence>
<proteinExistence type="predicted"/>
<feature type="compositionally biased region" description="Polar residues" evidence="3">
    <location>
        <begin position="989"/>
        <end position="1038"/>
    </location>
</feature>
<dbReference type="EMBL" id="GG662749">
    <property type="protein sequence ID" value="EAR90143.2"/>
    <property type="molecule type" value="Genomic_DNA"/>
</dbReference>
<dbReference type="KEGG" id="tet:TTHERM_00354900"/>
<feature type="compositionally biased region" description="Polar residues" evidence="3">
    <location>
        <begin position="1498"/>
        <end position="1509"/>
    </location>
</feature>
<dbReference type="InterPro" id="IPR019734">
    <property type="entry name" value="TPR_rpt"/>
</dbReference>
<feature type="compositionally biased region" description="Low complexity" evidence="3">
    <location>
        <begin position="943"/>
        <end position="956"/>
    </location>
</feature>
<feature type="region of interest" description="Disordered" evidence="3">
    <location>
        <begin position="487"/>
        <end position="557"/>
    </location>
</feature>
<dbReference type="Gene3D" id="1.25.40.10">
    <property type="entry name" value="Tetratricopeptide repeat domain"/>
    <property type="match status" value="1"/>
</dbReference>
<feature type="compositionally biased region" description="Polar residues" evidence="3">
    <location>
        <begin position="491"/>
        <end position="501"/>
    </location>
</feature>
<feature type="region of interest" description="Disordered" evidence="3">
    <location>
        <begin position="1595"/>
        <end position="1623"/>
    </location>
</feature>
<feature type="region of interest" description="Disordered" evidence="3">
    <location>
        <begin position="1485"/>
        <end position="1513"/>
    </location>
</feature>
<feature type="repeat" description="TPR" evidence="1">
    <location>
        <begin position="136"/>
        <end position="169"/>
    </location>
</feature>
<feature type="region of interest" description="Disordered" evidence="3">
    <location>
        <begin position="1379"/>
        <end position="1407"/>
    </location>
</feature>
<dbReference type="PROSITE" id="PS50096">
    <property type="entry name" value="IQ"/>
    <property type="match status" value="1"/>
</dbReference>
<feature type="compositionally biased region" description="Low complexity" evidence="3">
    <location>
        <begin position="1039"/>
        <end position="1049"/>
    </location>
</feature>